<feature type="region of interest" description="Disordered" evidence="7">
    <location>
        <begin position="570"/>
        <end position="706"/>
    </location>
</feature>
<feature type="compositionally biased region" description="Gly residues" evidence="7">
    <location>
        <begin position="677"/>
        <end position="687"/>
    </location>
</feature>
<feature type="domain" description="RRM" evidence="8">
    <location>
        <begin position="458"/>
        <end position="533"/>
    </location>
</feature>
<dbReference type="InterPro" id="IPR036236">
    <property type="entry name" value="Znf_C2H2_sf"/>
</dbReference>
<dbReference type="InterPro" id="IPR012677">
    <property type="entry name" value="Nucleotide-bd_a/b_plait_sf"/>
</dbReference>
<dbReference type="CTD" id="282996"/>
<dbReference type="InterPro" id="IPR035979">
    <property type="entry name" value="RBD_domain_sf"/>
</dbReference>
<evidence type="ECO:0000256" key="5">
    <source>
        <dbReference type="ARBA" id="ARBA00023242"/>
    </source>
</evidence>
<dbReference type="InterPro" id="IPR000690">
    <property type="entry name" value="Matrin/U1-C_Znf_C2H2"/>
</dbReference>
<keyword evidence="6" id="KW-0694">RNA-binding</keyword>
<evidence type="ECO:0000259" key="9">
    <source>
        <dbReference type="PROSITE" id="PS50171"/>
    </source>
</evidence>
<dbReference type="InterPro" id="IPR000504">
    <property type="entry name" value="RRM_dom"/>
</dbReference>
<dbReference type="PANTHER" id="PTHR15592">
    <property type="entry name" value="MATRIN 3/NUCLEAR PROTEIN 220-RELATED"/>
    <property type="match status" value="1"/>
</dbReference>
<feature type="compositionally biased region" description="Basic and acidic residues" evidence="7">
    <location>
        <begin position="799"/>
        <end position="833"/>
    </location>
</feature>
<feature type="compositionally biased region" description="Polar residues" evidence="7">
    <location>
        <begin position="965"/>
        <end position="981"/>
    </location>
</feature>
<feature type="compositionally biased region" description="Basic and acidic residues" evidence="7">
    <location>
        <begin position="780"/>
        <end position="792"/>
    </location>
</feature>
<evidence type="ECO:0000256" key="7">
    <source>
        <dbReference type="SAM" id="MobiDB-lite"/>
    </source>
</evidence>
<dbReference type="Proteomes" id="UP000694680">
    <property type="component" value="Chromosome 1"/>
</dbReference>
<dbReference type="GeneID" id="114470431"/>
<evidence type="ECO:0000313" key="11">
    <source>
        <dbReference type="Proteomes" id="UP000694680"/>
    </source>
</evidence>
<name>A0A8C5HD70_GOUWI</name>
<dbReference type="GO" id="GO:0005634">
    <property type="term" value="C:nucleus"/>
    <property type="evidence" value="ECO:0007669"/>
    <property type="project" value="UniProtKB-SubCell"/>
</dbReference>
<proteinExistence type="predicted"/>
<feature type="compositionally biased region" description="Basic and acidic residues" evidence="7">
    <location>
        <begin position="621"/>
        <end position="676"/>
    </location>
</feature>
<feature type="compositionally biased region" description="Low complexity" evidence="7">
    <location>
        <begin position="576"/>
        <end position="601"/>
    </location>
</feature>
<feature type="region of interest" description="Disordered" evidence="7">
    <location>
        <begin position="266"/>
        <end position="286"/>
    </location>
</feature>
<dbReference type="GO" id="GO:0003723">
    <property type="term" value="F:RNA binding"/>
    <property type="evidence" value="ECO:0007669"/>
    <property type="project" value="UniProtKB-UniRule"/>
</dbReference>
<evidence type="ECO:0000256" key="3">
    <source>
        <dbReference type="ARBA" id="ARBA00022771"/>
    </source>
</evidence>
<dbReference type="SUPFAM" id="SSF57667">
    <property type="entry name" value="beta-beta-alpha zinc fingers"/>
    <property type="match status" value="1"/>
</dbReference>
<sequence>MLGKGQNAGFRPKTASDTLQSLTAAPLDCADSPKVGVQLPGAVLTGPQQQNHQLLLTPASLQLAQLQAQLALHRLKLAQGGNAASATSVLNQALSSVNMSQQIFNQLRTANMIGNPQAAFPSGMLGFPSSNSALGLLVGGGFNQNTGNVRQNQASSGSVSQHGGEFVKKSVSVYPCDTDRRPQYNSSTGDGQYSVINTQAKNTTNKGFQRDFYEQEIPGPFRVIEQNVNVYNSPSQKDQWKGNANLTQSGKADIVTNPQLVWTATGQQAEPRTELYNPEEPTSDPKFSCNSGASSFVSSGPHSFRGFQPSYGNEETVSSGSRILQPYQVNDYHAVTPTQLPHQCSICDKKVYNLKDWDQHVKGKLHIQNKTLYTHERSVVASAGADLYAVSRSSDGGLKTAGVNPAVCSAASQDVNSAATVSYLTATAMKTYPMSDAVFSSHQLESKPFSPRKNSVGRVVHICNLPEGSCTENDVINLGIPFGKVTNYILMRSTHQAFLEMAYVEAAQAMVQYYQLTPALINGQKLLIRMSKRYKELQLKKPGKDVKSIIQNIASHWERDEIQEVEHYIPERPRSRSPISHSLSPHSHSPSFTSCSSAHSPQGTSGRAPDRGSNGLCPHRGSRDWSHSRRAEDERDDPWRNGSVNEDRLNGRGLDRRKPYQKSSDHPSLRSTDERGGGGGGGGGEGNRGGRDWHTRGSPKSSSLSTYRSIEDDFFMEQLYKSEKLPRHPYQRQDRPSKRRDGGEWRSRHSDFEMSEEQLRRTPEGKRQNSPSRRQKSSRRCVDAEKREKENATESTGCESKEKSVSSKPTAETKKPSEDSKDEHNKKKERERGEETDEECWYPQNMEELVTVDEVGGEDDSIIEPDLPELVEFASEPKDTLVEESVIEASAASSSSVVVVQEASSGKQNQDNCGDEAAEHSIRSEKSESVIAASGEEQNINPASPELPVTNINDIPSENIKATLESTSTEDSNVSNNGQPEETTEDHICSSVERKSQELGREMERNNKEQDKDDIVKKEIAIPSLRAEKDKTFIEHSIPLGVEFIVQKMGFFCKLCGLFYTSEETAKTSHCRSTVHYRNLQKYLSQLAVDSLSEALNEAPAAL</sequence>
<keyword evidence="2" id="KW-0479">Metal-binding</keyword>
<dbReference type="InterPro" id="IPR013087">
    <property type="entry name" value="Znf_C2H2_type"/>
</dbReference>
<feature type="compositionally biased region" description="Basic and acidic residues" evidence="7">
    <location>
        <begin position="985"/>
        <end position="1012"/>
    </location>
</feature>
<evidence type="ECO:0008006" key="12">
    <source>
        <dbReference type="Google" id="ProtNLM"/>
    </source>
</evidence>
<dbReference type="Ensembl" id="ENSGWIT00000047524.1">
    <property type="protein sequence ID" value="ENSGWIP00000043821.1"/>
    <property type="gene ID" value="ENSGWIG00000021862.1"/>
</dbReference>
<feature type="compositionally biased region" description="Basic and acidic residues" evidence="7">
    <location>
        <begin position="917"/>
        <end position="928"/>
    </location>
</feature>
<protein>
    <recommendedName>
        <fullName evidence="12">RNA-binding protein 20</fullName>
    </recommendedName>
</protein>
<organism evidence="10 11">
    <name type="scientific">Gouania willdenowi</name>
    <name type="common">Blunt-snouted clingfish</name>
    <name type="synonym">Lepadogaster willdenowi</name>
    <dbReference type="NCBI Taxonomy" id="441366"/>
    <lineage>
        <taxon>Eukaryota</taxon>
        <taxon>Metazoa</taxon>
        <taxon>Chordata</taxon>
        <taxon>Craniata</taxon>
        <taxon>Vertebrata</taxon>
        <taxon>Euteleostomi</taxon>
        <taxon>Actinopterygii</taxon>
        <taxon>Neopterygii</taxon>
        <taxon>Teleostei</taxon>
        <taxon>Neoteleostei</taxon>
        <taxon>Acanthomorphata</taxon>
        <taxon>Ovalentaria</taxon>
        <taxon>Blenniimorphae</taxon>
        <taxon>Blenniiformes</taxon>
        <taxon>Gobiesocoidei</taxon>
        <taxon>Gobiesocidae</taxon>
        <taxon>Gobiesocinae</taxon>
        <taxon>Gouania</taxon>
    </lineage>
</organism>
<dbReference type="PROSITE" id="PS00028">
    <property type="entry name" value="ZINC_FINGER_C2H2_1"/>
    <property type="match status" value="1"/>
</dbReference>
<feature type="region of interest" description="Disordered" evidence="7">
    <location>
        <begin position="902"/>
        <end position="953"/>
    </location>
</feature>
<reference evidence="10" key="3">
    <citation type="submission" date="2025-09" db="UniProtKB">
        <authorList>
            <consortium name="Ensembl"/>
        </authorList>
    </citation>
    <scope>IDENTIFICATION</scope>
</reference>
<comment type="subcellular location">
    <subcellularLocation>
        <location evidence="1">Nucleus</location>
    </subcellularLocation>
</comment>
<dbReference type="AlphaFoldDB" id="A0A8C5HD70"/>
<keyword evidence="3" id="KW-0863">Zinc-finger</keyword>
<keyword evidence="11" id="KW-1185">Reference proteome</keyword>
<evidence type="ECO:0000259" key="8">
    <source>
        <dbReference type="PROSITE" id="PS50102"/>
    </source>
</evidence>
<evidence type="ECO:0000256" key="4">
    <source>
        <dbReference type="ARBA" id="ARBA00022833"/>
    </source>
</evidence>
<feature type="region of interest" description="Disordered" evidence="7">
    <location>
        <begin position="721"/>
        <end position="845"/>
    </location>
</feature>
<dbReference type="InterPro" id="IPR003604">
    <property type="entry name" value="Matrin/U1-like-C_Znf_C2H2"/>
</dbReference>
<dbReference type="CDD" id="cd12685">
    <property type="entry name" value="RRM_RBM20"/>
    <property type="match status" value="1"/>
</dbReference>
<dbReference type="Gene3D" id="3.30.70.330">
    <property type="match status" value="1"/>
</dbReference>
<gene>
    <name evidence="10" type="primary">rbm20</name>
</gene>
<reference evidence="10" key="1">
    <citation type="submission" date="2020-06" db="EMBL/GenBank/DDBJ databases">
        <authorList>
            <consortium name="Wellcome Sanger Institute Data Sharing"/>
        </authorList>
    </citation>
    <scope>NUCLEOTIDE SEQUENCE [LARGE SCALE GENOMIC DNA]</scope>
</reference>
<dbReference type="RefSeq" id="XP_028314444.1">
    <property type="nucleotide sequence ID" value="XM_028458643.1"/>
</dbReference>
<keyword evidence="5" id="KW-0539">Nucleus</keyword>
<dbReference type="SMART" id="SM00360">
    <property type="entry name" value="RRM"/>
    <property type="match status" value="1"/>
</dbReference>
<dbReference type="InterPro" id="IPR034790">
    <property type="entry name" value="RBM20_RRM"/>
</dbReference>
<accession>A0A8C5HD70</accession>
<evidence type="ECO:0000256" key="2">
    <source>
        <dbReference type="ARBA" id="ARBA00022723"/>
    </source>
</evidence>
<reference evidence="10" key="2">
    <citation type="submission" date="2025-08" db="UniProtKB">
        <authorList>
            <consortium name="Ensembl"/>
        </authorList>
    </citation>
    <scope>IDENTIFICATION</scope>
</reference>
<dbReference type="SMART" id="SM00355">
    <property type="entry name" value="ZnF_C2H2"/>
    <property type="match status" value="2"/>
</dbReference>
<dbReference type="SUPFAM" id="SSF54928">
    <property type="entry name" value="RNA-binding domain, RBD"/>
    <property type="match status" value="1"/>
</dbReference>
<evidence type="ECO:0000256" key="6">
    <source>
        <dbReference type="PROSITE-ProRule" id="PRU00176"/>
    </source>
</evidence>
<dbReference type="SMART" id="SM00451">
    <property type="entry name" value="ZnF_U1"/>
    <property type="match status" value="2"/>
</dbReference>
<feature type="domain" description="Matrin-type" evidence="9">
    <location>
        <begin position="1051"/>
        <end position="1082"/>
    </location>
</feature>
<dbReference type="PROSITE" id="PS50102">
    <property type="entry name" value="RRM"/>
    <property type="match status" value="1"/>
</dbReference>
<dbReference type="GO" id="GO:0008270">
    <property type="term" value="F:zinc ion binding"/>
    <property type="evidence" value="ECO:0007669"/>
    <property type="project" value="UniProtKB-KW"/>
</dbReference>
<feature type="region of interest" description="Disordered" evidence="7">
    <location>
        <begin position="965"/>
        <end position="1012"/>
    </location>
</feature>
<dbReference type="OrthoDB" id="8949749at2759"/>
<evidence type="ECO:0000256" key="1">
    <source>
        <dbReference type="ARBA" id="ARBA00004123"/>
    </source>
</evidence>
<keyword evidence="4" id="KW-0862">Zinc</keyword>
<evidence type="ECO:0000313" key="10">
    <source>
        <dbReference type="Ensembl" id="ENSGWIP00000043821.1"/>
    </source>
</evidence>
<dbReference type="PROSITE" id="PS50171">
    <property type="entry name" value="ZF_MATRIN"/>
    <property type="match status" value="1"/>
</dbReference>
<feature type="compositionally biased region" description="Basic and acidic residues" evidence="7">
    <location>
        <begin position="721"/>
        <end position="767"/>
    </location>
</feature>